<evidence type="ECO:0000256" key="1">
    <source>
        <dbReference type="ARBA" id="ARBA00001957"/>
    </source>
</evidence>
<dbReference type="SUPFAM" id="SSF56801">
    <property type="entry name" value="Acetyl-CoA synthetase-like"/>
    <property type="match status" value="1"/>
</dbReference>
<dbReference type="CDD" id="cd19531">
    <property type="entry name" value="LCL_NRPS-like"/>
    <property type="match status" value="1"/>
</dbReference>
<dbReference type="PROSITE" id="PS00012">
    <property type="entry name" value="PHOSPHOPANTETHEINE"/>
    <property type="match status" value="1"/>
</dbReference>
<dbReference type="Pfam" id="PF00550">
    <property type="entry name" value="PP-binding"/>
    <property type="match status" value="1"/>
</dbReference>
<dbReference type="Gene3D" id="2.30.38.10">
    <property type="entry name" value="Luciferase, Domain 3"/>
    <property type="match status" value="1"/>
</dbReference>
<feature type="transmembrane region" description="Helical" evidence="5">
    <location>
        <begin position="1578"/>
        <end position="1597"/>
    </location>
</feature>
<dbReference type="PANTHER" id="PTHR45527:SF1">
    <property type="entry name" value="FATTY ACID SYNTHASE"/>
    <property type="match status" value="1"/>
</dbReference>
<dbReference type="InterPro" id="IPR036736">
    <property type="entry name" value="ACP-like_sf"/>
</dbReference>
<dbReference type="InterPro" id="IPR001242">
    <property type="entry name" value="Condensation_dom"/>
</dbReference>
<keyword evidence="3" id="KW-0597">Phosphoprotein</keyword>
<dbReference type="EMBL" id="JADBEK010000001">
    <property type="protein sequence ID" value="MBE1583437.1"/>
    <property type="molecule type" value="Genomic_DNA"/>
</dbReference>
<dbReference type="Gene3D" id="3.30.300.30">
    <property type="match status" value="1"/>
</dbReference>
<dbReference type="Pfam" id="PF00501">
    <property type="entry name" value="AMP-binding"/>
    <property type="match status" value="1"/>
</dbReference>
<keyword evidence="5" id="KW-1133">Transmembrane helix</keyword>
<feature type="transmembrane region" description="Helical" evidence="5">
    <location>
        <begin position="1604"/>
        <end position="1623"/>
    </location>
</feature>
<dbReference type="PROSITE" id="PS50075">
    <property type="entry name" value="CARRIER"/>
    <property type="match status" value="1"/>
</dbReference>
<keyword evidence="8" id="KW-1185">Reference proteome</keyword>
<dbReference type="SUPFAM" id="SSF52777">
    <property type="entry name" value="CoA-dependent acyltransferases"/>
    <property type="match status" value="2"/>
</dbReference>
<feature type="transmembrane region" description="Helical" evidence="5">
    <location>
        <begin position="1333"/>
        <end position="1359"/>
    </location>
</feature>
<dbReference type="InterPro" id="IPR036259">
    <property type="entry name" value="MFS_trans_sf"/>
</dbReference>
<keyword evidence="5" id="KW-0472">Membrane</keyword>
<dbReference type="InterPro" id="IPR009081">
    <property type="entry name" value="PP-bd_ACP"/>
</dbReference>
<accession>A0ABR9LT29</accession>
<evidence type="ECO:0000256" key="5">
    <source>
        <dbReference type="SAM" id="Phobius"/>
    </source>
</evidence>
<feature type="transmembrane region" description="Helical" evidence="5">
    <location>
        <begin position="1664"/>
        <end position="1688"/>
    </location>
</feature>
<dbReference type="Gene3D" id="1.20.1250.20">
    <property type="entry name" value="MFS general substrate transporter like domains"/>
    <property type="match status" value="1"/>
</dbReference>
<feature type="region of interest" description="Disordered" evidence="4">
    <location>
        <begin position="941"/>
        <end position="962"/>
    </location>
</feature>
<organism evidence="7 8">
    <name type="scientific">Nonomuraea angiospora</name>
    <dbReference type="NCBI Taxonomy" id="46172"/>
    <lineage>
        <taxon>Bacteria</taxon>
        <taxon>Bacillati</taxon>
        <taxon>Actinomycetota</taxon>
        <taxon>Actinomycetes</taxon>
        <taxon>Streptosporangiales</taxon>
        <taxon>Streptosporangiaceae</taxon>
        <taxon>Nonomuraea</taxon>
    </lineage>
</organism>
<dbReference type="SUPFAM" id="SSF103473">
    <property type="entry name" value="MFS general substrate transporter"/>
    <property type="match status" value="1"/>
</dbReference>
<evidence type="ECO:0000256" key="4">
    <source>
        <dbReference type="SAM" id="MobiDB-lite"/>
    </source>
</evidence>
<dbReference type="CDD" id="cd05930">
    <property type="entry name" value="A_NRPS"/>
    <property type="match status" value="1"/>
</dbReference>
<dbReference type="InterPro" id="IPR001031">
    <property type="entry name" value="Thioesterase"/>
</dbReference>
<dbReference type="Gene3D" id="3.40.50.1820">
    <property type="entry name" value="alpha/beta hydrolase"/>
    <property type="match status" value="1"/>
</dbReference>
<feature type="transmembrane region" description="Helical" evidence="5">
    <location>
        <begin position="1718"/>
        <end position="1736"/>
    </location>
</feature>
<dbReference type="InterPro" id="IPR023213">
    <property type="entry name" value="CAT-like_dom_sf"/>
</dbReference>
<dbReference type="PROSITE" id="PS00455">
    <property type="entry name" value="AMP_BINDING"/>
    <property type="match status" value="1"/>
</dbReference>
<evidence type="ECO:0000256" key="2">
    <source>
        <dbReference type="ARBA" id="ARBA00022450"/>
    </source>
</evidence>
<sequence length="1796" mass="193924">MTRSSLSPAKQALLERRLKARGTKVSVPRRDPGTAPPPSAMQERLWFLEQYAPGTAAYTVPFAVRLTGELDENALARALTELTRRHESLRTSLVTTPDGRPEAVIAEEPVVEFRVTGDPGEIDRELARPFDLARPPLLRALLVRAAPEETTREHVLLLTMHHAITDGWSCDILFQELLALHAGRELPPVPLQFGDYAHWQRGRTFDDDVRYWVSRLDGVPALELPTDLPRPAEQRWAGSAVDVVVDPALTASIAELGRAHRATPYMTLLAAFQVLLGRFAGQDDFAVGSPVSGRELPELETVVGPFINTLAIRADLRGDPTFGELLGRVRDSTLDAFAHQALPFDRLVTELAVERDVSRTPVYQTMFALQNYRGRTLDTSGLGAEPYPIPTVASRFDLALYLFEGGGGLHGQLTYSTALFREDTARRLAGCLETLLRAAVADPGLPISRLPLLGPDERRRVLALAVAEPAPPAEVGLLHEVVAGQDPAAVAVAAGDVSLTYGELGARADRLARRLRALGAGPGERVALCLEQSAGLAVAVLGVLKAGAAYLPLDPEHPPERLAYVVRDAGVRIAVTDPSSRARLPDGLVTVGLDEPDGDEAPVPPDVTPDDLAYVIYTSGTTGRPKGVAIQHRQALVYLAGLRERLGIEPGGSYGLLQSLAFDFGVTVFYACLMTGGTLHIIPPRTAGHELAEYVRDAGIDYLKITPSHLAALQADVLPRKLLILGGEAAPRDWAEELAASGRCRVVNHYGPTEATVGVTTYPVEAAGGTTTTLPIGRPLPGARAYVLDEHLEPVPIGVAGELYLGGDRLARGYLDRPALTAEKFLPDPYGPPGARMYRTGDLARHLPDGNLEFLGRRDLQVKIRGYRVELAEVESVLGRYPGVTSVIADLRGGLLVAYLLGEARTEAAEIRTWLAERLPDYMIPARYVWLDEPPPLKSHGKVDRAALPDPAPETTGRFEEPRTAAERTVAAVWAELLGVAEVGATDDFFELGGHSLLAMRVVARLRQELPERAVTVLDLFKHRTVRELAALLESAADGPRHLLHRLTPARTATSTLVCAPYGGGSAVIYQPLADALPADWALYSIAVPGHELGEEARPLDEVADGCVREILDGIQGPVTLYGHCGLGVMLAAEIARRLEAAGREVEAVYLGGVFPFARPRGRLSGLTELMERIRGDQAWIDDLRSAGLDVEEVGRDQLELMVRNRRRGTRQAERYFTRMFEESADLLRAPVIALAGERDPAMEFYQERYREWHVLSELTALVVLDEAGHFFLKYRAEELAAIVTGTHRAIAEGRTEPLARTPRSTWWLEGVSPGDSPAPSEERRARPGMGRFALVAAGQLVSILGSALTEFAVPLWIYTTTGSLANFALFAVLGLLPGMLVAPLAGAIVDRHDRRKVMLAGDVTAGGVQLVLGVLLWTGNLEIWHVYPLLALLSVALTFQRFAYASAIPQLVPKRFLGHANGVVQLVTGTAQVVVPLVAVGLMAVIGLEGILVVDVLSYVFAAAVVLAVRFPRSMAWRRRETVMAEIAGGWRLTWGNRGFRGMLVFFAVLNVFLSPLFLMISPLVLSFATLQDVGRVSLAGGIGVLAGGVLMAVWGGPRRRRLRGVLLFTLALAVFCVLVGVRADLVAIASGAFGMSLCLTLLNGVYATIIQVKVPQRFHGRVIALNTLVAWSTLPIGFGLVAPYGATVLEPLMAPDGPLAATAGALLGTGEGRGIGLMYVAFGLAIALIAVCAMRVRVLARFDREVPDALPDDLVGVEELRRRAGDESGVEELRRHAGDESGVEELRRRGGGES</sequence>
<dbReference type="InterPro" id="IPR020806">
    <property type="entry name" value="PKS_PP-bd"/>
</dbReference>
<dbReference type="Pfam" id="PF07690">
    <property type="entry name" value="MFS_1"/>
    <property type="match status" value="1"/>
</dbReference>
<feature type="transmembrane region" description="Helical" evidence="5">
    <location>
        <begin position="1492"/>
        <end position="1512"/>
    </location>
</feature>
<dbReference type="InterPro" id="IPR006162">
    <property type="entry name" value="Ppantetheine_attach_site"/>
</dbReference>
<evidence type="ECO:0000313" key="7">
    <source>
        <dbReference type="EMBL" id="MBE1583437.1"/>
    </source>
</evidence>
<gene>
    <name evidence="7" type="ORF">H4W80_001695</name>
</gene>
<keyword evidence="2" id="KW-0596">Phosphopantetheine</keyword>
<feature type="region of interest" description="Disordered" evidence="4">
    <location>
        <begin position="1765"/>
        <end position="1796"/>
    </location>
</feature>
<dbReference type="CDD" id="cd06173">
    <property type="entry name" value="MFS_MefA_like"/>
    <property type="match status" value="1"/>
</dbReference>
<feature type="transmembrane region" description="Helical" evidence="5">
    <location>
        <begin position="1365"/>
        <end position="1386"/>
    </location>
</feature>
<dbReference type="PANTHER" id="PTHR45527">
    <property type="entry name" value="NONRIBOSOMAL PEPTIDE SYNTHETASE"/>
    <property type="match status" value="1"/>
</dbReference>
<dbReference type="InterPro" id="IPR010071">
    <property type="entry name" value="AA_adenyl_dom"/>
</dbReference>
<protein>
    <submittedName>
        <fullName evidence="7">Amino acid adenylation domain-containing protein</fullName>
    </submittedName>
</protein>
<dbReference type="Gene3D" id="3.30.559.30">
    <property type="entry name" value="Nonribosomal peptide synthetase, condensation domain"/>
    <property type="match status" value="1"/>
</dbReference>
<dbReference type="Gene3D" id="3.40.50.980">
    <property type="match status" value="2"/>
</dbReference>
<dbReference type="Pfam" id="PF00975">
    <property type="entry name" value="Thioesterase"/>
    <property type="match status" value="1"/>
</dbReference>
<dbReference type="RefSeq" id="WP_192784528.1">
    <property type="nucleotide sequence ID" value="NZ_JADBEK010000001.1"/>
</dbReference>
<feature type="transmembrane region" description="Helical" evidence="5">
    <location>
        <begin position="1543"/>
        <end position="1566"/>
    </location>
</feature>
<dbReference type="NCBIfam" id="TIGR01733">
    <property type="entry name" value="AA-adenyl-dom"/>
    <property type="match status" value="1"/>
</dbReference>
<dbReference type="Pfam" id="PF00668">
    <property type="entry name" value="Condensation"/>
    <property type="match status" value="1"/>
</dbReference>
<feature type="transmembrane region" description="Helical" evidence="5">
    <location>
        <begin position="1424"/>
        <end position="1443"/>
    </location>
</feature>
<evidence type="ECO:0000259" key="6">
    <source>
        <dbReference type="PROSITE" id="PS50075"/>
    </source>
</evidence>
<dbReference type="InterPro" id="IPR020845">
    <property type="entry name" value="AMP-binding_CS"/>
</dbReference>
<dbReference type="InterPro" id="IPR045851">
    <property type="entry name" value="AMP-bd_C_sf"/>
</dbReference>
<dbReference type="Gene3D" id="3.30.559.10">
    <property type="entry name" value="Chloramphenicol acetyltransferase-like domain"/>
    <property type="match status" value="1"/>
</dbReference>
<feature type="transmembrane region" description="Helical" evidence="5">
    <location>
        <begin position="1464"/>
        <end position="1486"/>
    </location>
</feature>
<dbReference type="PRINTS" id="PR00154">
    <property type="entry name" value="AMPBINDING"/>
</dbReference>
<dbReference type="InterPro" id="IPR029058">
    <property type="entry name" value="AB_hydrolase_fold"/>
</dbReference>
<dbReference type="Proteomes" id="UP000633509">
    <property type="component" value="Unassembled WGS sequence"/>
</dbReference>
<dbReference type="Gene3D" id="1.10.1200.10">
    <property type="entry name" value="ACP-like"/>
    <property type="match status" value="1"/>
</dbReference>
<dbReference type="InterPro" id="IPR011701">
    <property type="entry name" value="MFS"/>
</dbReference>
<comment type="cofactor">
    <cofactor evidence="1">
        <name>pantetheine 4'-phosphate</name>
        <dbReference type="ChEBI" id="CHEBI:47942"/>
    </cofactor>
</comment>
<keyword evidence="5" id="KW-0812">Transmembrane</keyword>
<dbReference type="InterPro" id="IPR020459">
    <property type="entry name" value="AMP-binding"/>
</dbReference>
<feature type="domain" description="Carrier" evidence="6">
    <location>
        <begin position="961"/>
        <end position="1037"/>
    </location>
</feature>
<name>A0ABR9LT29_9ACTN</name>
<evidence type="ECO:0000313" key="8">
    <source>
        <dbReference type="Proteomes" id="UP000633509"/>
    </source>
</evidence>
<feature type="transmembrane region" description="Helical" evidence="5">
    <location>
        <begin position="1629"/>
        <end position="1652"/>
    </location>
</feature>
<evidence type="ECO:0000256" key="3">
    <source>
        <dbReference type="ARBA" id="ARBA00022553"/>
    </source>
</evidence>
<reference evidence="7 8" key="1">
    <citation type="submission" date="2020-10" db="EMBL/GenBank/DDBJ databases">
        <title>Sequencing the genomes of 1000 actinobacteria strains.</title>
        <authorList>
            <person name="Klenk H.-P."/>
        </authorList>
    </citation>
    <scope>NUCLEOTIDE SEQUENCE [LARGE SCALE GENOMIC DNA]</scope>
    <source>
        <strain evidence="7 8">DSM 43173</strain>
    </source>
</reference>
<proteinExistence type="predicted"/>
<feature type="region of interest" description="Disordered" evidence="4">
    <location>
        <begin position="18"/>
        <end position="39"/>
    </location>
</feature>
<comment type="caution">
    <text evidence="7">The sequence shown here is derived from an EMBL/GenBank/DDBJ whole genome shotgun (WGS) entry which is preliminary data.</text>
</comment>
<dbReference type="SUPFAM" id="SSF53474">
    <property type="entry name" value="alpha/beta-Hydrolases"/>
    <property type="match status" value="1"/>
</dbReference>
<dbReference type="SMART" id="SM00823">
    <property type="entry name" value="PKS_PP"/>
    <property type="match status" value="1"/>
</dbReference>
<dbReference type="InterPro" id="IPR000873">
    <property type="entry name" value="AMP-dep_synth/lig_dom"/>
</dbReference>